<organism evidence="3 4">
    <name type="scientific">Roseomonas elaeocarpi</name>
    <dbReference type="NCBI Taxonomy" id="907779"/>
    <lineage>
        <taxon>Bacteria</taxon>
        <taxon>Pseudomonadati</taxon>
        <taxon>Pseudomonadota</taxon>
        <taxon>Alphaproteobacteria</taxon>
        <taxon>Acetobacterales</taxon>
        <taxon>Roseomonadaceae</taxon>
        <taxon>Roseomonas</taxon>
    </lineage>
</organism>
<dbReference type="EMBL" id="JBHLUN010000002">
    <property type="protein sequence ID" value="MFC0406988.1"/>
    <property type="molecule type" value="Genomic_DNA"/>
</dbReference>
<proteinExistence type="predicted"/>
<dbReference type="PANTHER" id="PTHR43861">
    <property type="entry name" value="TRANS-ACONITATE 2-METHYLTRANSFERASE-RELATED"/>
    <property type="match status" value="1"/>
</dbReference>
<keyword evidence="1 3" id="KW-0808">Transferase</keyword>
<gene>
    <name evidence="3" type="ORF">ACFFGY_01925</name>
</gene>
<evidence type="ECO:0000313" key="3">
    <source>
        <dbReference type="EMBL" id="MFC0406988.1"/>
    </source>
</evidence>
<dbReference type="EC" id="2.1.1.64" evidence="3"/>
<dbReference type="Gene3D" id="3.40.50.150">
    <property type="entry name" value="Vaccinia Virus protein VP39"/>
    <property type="match status" value="1"/>
</dbReference>
<keyword evidence="4" id="KW-1185">Reference proteome</keyword>
<dbReference type="InterPro" id="IPR041698">
    <property type="entry name" value="Methyltransf_25"/>
</dbReference>
<protein>
    <submittedName>
        <fullName evidence="3">Class I SAM-dependent methyltransferase</fullName>
        <ecNumber evidence="3">2.1.1.222</ecNumber>
        <ecNumber evidence="3">2.1.1.64</ecNumber>
    </submittedName>
</protein>
<dbReference type="Proteomes" id="UP001589865">
    <property type="component" value="Unassembled WGS sequence"/>
</dbReference>
<dbReference type="SUPFAM" id="SSF53335">
    <property type="entry name" value="S-adenosyl-L-methionine-dependent methyltransferases"/>
    <property type="match status" value="1"/>
</dbReference>
<dbReference type="Pfam" id="PF13649">
    <property type="entry name" value="Methyltransf_25"/>
    <property type="match status" value="1"/>
</dbReference>
<accession>A0ABV6JMP2</accession>
<dbReference type="GO" id="GO:0032259">
    <property type="term" value="P:methylation"/>
    <property type="evidence" value="ECO:0007669"/>
    <property type="project" value="UniProtKB-KW"/>
</dbReference>
<comment type="caution">
    <text evidence="3">The sequence shown here is derived from an EMBL/GenBank/DDBJ whole genome shotgun (WGS) entry which is preliminary data.</text>
</comment>
<keyword evidence="3" id="KW-0489">Methyltransferase</keyword>
<dbReference type="EC" id="2.1.1.222" evidence="3"/>
<evidence type="ECO:0000259" key="2">
    <source>
        <dbReference type="Pfam" id="PF13649"/>
    </source>
</evidence>
<evidence type="ECO:0000313" key="4">
    <source>
        <dbReference type="Proteomes" id="UP001589865"/>
    </source>
</evidence>
<sequence>MQPAIVSWYDSHASGLAAVYEAVPPTVSRDWLTDLLPRPPALVIDVGAGTGRDAGAFAEAGYEVIAIEPSSGMRTEAVQRHPSPRIRWLADSLPSLATASRAGVAADVVSLSAVWQHVAPADRPRAFCKLVALLRSGGLLVMTLRHGPDDGRGGHPVSLVEVETLARAHGMEVVRAVASPDLQGRPDISWTAVVLRLPDDGTGALPLL</sequence>
<dbReference type="GO" id="GO:0102208">
    <property type="term" value="F:2-polyprenyl-6-hydroxyphenol methylase activity"/>
    <property type="evidence" value="ECO:0007669"/>
    <property type="project" value="UniProtKB-EC"/>
</dbReference>
<name>A0ABV6JMP2_9PROT</name>
<dbReference type="RefSeq" id="WP_377042679.1">
    <property type="nucleotide sequence ID" value="NZ_JBHLUN010000002.1"/>
</dbReference>
<evidence type="ECO:0000256" key="1">
    <source>
        <dbReference type="ARBA" id="ARBA00022679"/>
    </source>
</evidence>
<dbReference type="CDD" id="cd02440">
    <property type="entry name" value="AdoMet_MTases"/>
    <property type="match status" value="1"/>
</dbReference>
<reference evidence="3 4" key="1">
    <citation type="submission" date="2024-09" db="EMBL/GenBank/DDBJ databases">
        <authorList>
            <person name="Sun Q."/>
            <person name="Mori K."/>
        </authorList>
    </citation>
    <scope>NUCLEOTIDE SEQUENCE [LARGE SCALE GENOMIC DNA]</scope>
    <source>
        <strain evidence="3 4">TBRC 5777</strain>
    </source>
</reference>
<feature type="domain" description="Methyltransferase" evidence="2">
    <location>
        <begin position="43"/>
        <end position="138"/>
    </location>
</feature>
<dbReference type="GO" id="GO:0061542">
    <property type="term" value="F:3-demethylubiquinol 3-O-methyltransferase activity"/>
    <property type="evidence" value="ECO:0007669"/>
    <property type="project" value="UniProtKB-EC"/>
</dbReference>
<dbReference type="InterPro" id="IPR029063">
    <property type="entry name" value="SAM-dependent_MTases_sf"/>
</dbReference>